<feature type="non-terminal residue" evidence="1">
    <location>
        <position position="1"/>
    </location>
</feature>
<organism evidence="1 2">
    <name type="scientific">Cetraspora pellucida</name>
    <dbReference type="NCBI Taxonomy" id="1433469"/>
    <lineage>
        <taxon>Eukaryota</taxon>
        <taxon>Fungi</taxon>
        <taxon>Fungi incertae sedis</taxon>
        <taxon>Mucoromycota</taxon>
        <taxon>Glomeromycotina</taxon>
        <taxon>Glomeromycetes</taxon>
        <taxon>Diversisporales</taxon>
        <taxon>Gigasporaceae</taxon>
        <taxon>Cetraspora</taxon>
    </lineage>
</organism>
<evidence type="ECO:0000313" key="2">
    <source>
        <dbReference type="Proteomes" id="UP000789366"/>
    </source>
</evidence>
<dbReference type="EMBL" id="CAJVPW010027356">
    <property type="protein sequence ID" value="CAG8715285.1"/>
    <property type="molecule type" value="Genomic_DNA"/>
</dbReference>
<proteinExistence type="predicted"/>
<evidence type="ECO:0000313" key="1">
    <source>
        <dbReference type="EMBL" id="CAG8715285.1"/>
    </source>
</evidence>
<accession>A0ACA9PL04</accession>
<keyword evidence="2" id="KW-1185">Reference proteome</keyword>
<reference evidence="1" key="1">
    <citation type="submission" date="2021-06" db="EMBL/GenBank/DDBJ databases">
        <authorList>
            <person name="Kallberg Y."/>
            <person name="Tangrot J."/>
            <person name="Rosling A."/>
        </authorList>
    </citation>
    <scope>NUCLEOTIDE SEQUENCE</scope>
    <source>
        <strain evidence="1">28 12/20/2015</strain>
    </source>
</reference>
<sequence>IEKLKETVESNEKVIEGLNKEWIEERNKKNEEIAELQRTLAEVRKEVNNDIEIAVSEEKAEIAYLEAEIKKFQEANEK</sequence>
<comment type="caution">
    <text evidence="1">The sequence shown here is derived from an EMBL/GenBank/DDBJ whole genome shotgun (WGS) entry which is preliminary data.</text>
</comment>
<dbReference type="Proteomes" id="UP000789366">
    <property type="component" value="Unassembled WGS sequence"/>
</dbReference>
<name>A0ACA9PL04_9GLOM</name>
<protein>
    <submittedName>
        <fullName evidence="1">14021_t:CDS:1</fullName>
    </submittedName>
</protein>
<gene>
    <name evidence="1" type="ORF">SPELUC_LOCUS12074</name>
</gene>